<dbReference type="GO" id="GO:0000932">
    <property type="term" value="C:P-body"/>
    <property type="evidence" value="ECO:0007669"/>
    <property type="project" value="TreeGrafter"/>
</dbReference>
<dbReference type="GO" id="GO:0000289">
    <property type="term" value="P:nuclear-transcribed mRNA poly(A) tail shortening"/>
    <property type="evidence" value="ECO:0007669"/>
    <property type="project" value="TreeGrafter"/>
</dbReference>
<evidence type="ECO:0000313" key="2">
    <source>
        <dbReference type="Proteomes" id="UP000038045"/>
    </source>
</evidence>
<dbReference type="InterPro" id="IPR048841">
    <property type="entry name" value="PAN2_N"/>
</dbReference>
<dbReference type="AlphaFoldDB" id="A0A0N4ZEZ0"/>
<protein>
    <submittedName>
        <fullName evidence="3">WD_REPEATS_REGION domain-containing protein</fullName>
    </submittedName>
</protein>
<dbReference type="SUPFAM" id="SSF50978">
    <property type="entry name" value="WD40 repeat-like"/>
    <property type="match status" value="1"/>
</dbReference>
<accession>A0A0N4ZEZ0</accession>
<dbReference type="PANTHER" id="PTHR15728:SF0">
    <property type="entry name" value="PAN2-PAN3 DEADENYLATION COMPLEX CATALYTIC SUBUNIT PAN2"/>
    <property type="match status" value="1"/>
</dbReference>
<keyword evidence="2" id="KW-1185">Reference proteome</keyword>
<dbReference type="InterPro" id="IPR015943">
    <property type="entry name" value="WD40/YVTN_repeat-like_dom_sf"/>
</dbReference>
<dbReference type="GO" id="GO:0031251">
    <property type="term" value="C:PAN complex"/>
    <property type="evidence" value="ECO:0007669"/>
    <property type="project" value="TreeGrafter"/>
</dbReference>
<dbReference type="PANTHER" id="PTHR15728">
    <property type="entry name" value="DEADENYLATION COMPLEX CATALYTIC SUBUNIT PAN2"/>
    <property type="match status" value="1"/>
</dbReference>
<sequence length="369" mass="42163">MNSPESNVQYGCLFSTNHDIEAISCIKFDPYQNLLWYGTIKGRVASILPLEDTKYTAFPVFKEIIRSIEVVEDYVLSVSKDTFAIHSRGGAPYNYIKTSNMTDIQCSHIYKNNNSHVLLRASPKSFCTIDLEQQKEIRVVWDKKKDDCSKIKESNDFIFTCDNKGAISLRDKQSLDVITDLMAHKGCVNDFDINGNKLMSCGYTWNYKGFRQDMFLKVFDLRTLRPLPVINTNFPPTYCRFLSSISEDSFIYVSQNRQVAFSKLSTPTIQNDFFIDQESNPITCIDICPTEECIAFGDNVGTINLLTNSESPVCNLFNYEPHFADPVENYPPISFFNTNVPLNVIPSFPLQHDQMASYWPPQFCSPAIR</sequence>
<dbReference type="WBParaSite" id="PTRK_0000632300.1">
    <property type="protein sequence ID" value="PTRK_0000632300.1"/>
    <property type="gene ID" value="PTRK_0000632300"/>
</dbReference>
<dbReference type="InterPro" id="IPR050785">
    <property type="entry name" value="PAN2-PAN3_catalytic_subunit"/>
</dbReference>
<dbReference type="STRING" id="131310.A0A0N4ZEZ0"/>
<dbReference type="InterPro" id="IPR036322">
    <property type="entry name" value="WD40_repeat_dom_sf"/>
</dbReference>
<evidence type="ECO:0000313" key="3">
    <source>
        <dbReference type="WBParaSite" id="PTRK_0000632300.1"/>
    </source>
</evidence>
<name>A0A0N4ZEZ0_PARTI</name>
<evidence type="ECO:0000259" key="1">
    <source>
        <dbReference type="Pfam" id="PF20770"/>
    </source>
</evidence>
<organism evidence="2 3">
    <name type="scientific">Parastrongyloides trichosuri</name>
    <name type="common">Possum-specific nematode worm</name>
    <dbReference type="NCBI Taxonomy" id="131310"/>
    <lineage>
        <taxon>Eukaryota</taxon>
        <taxon>Metazoa</taxon>
        <taxon>Ecdysozoa</taxon>
        <taxon>Nematoda</taxon>
        <taxon>Chromadorea</taxon>
        <taxon>Rhabditida</taxon>
        <taxon>Tylenchina</taxon>
        <taxon>Panagrolaimomorpha</taxon>
        <taxon>Strongyloidoidea</taxon>
        <taxon>Strongyloididae</taxon>
        <taxon>Parastrongyloides</taxon>
    </lineage>
</organism>
<feature type="domain" description="PAN2-PAN3 deadenylation complex catalytic subunit PAN2 N-terminal" evidence="1">
    <location>
        <begin position="22"/>
        <end position="307"/>
    </location>
</feature>
<reference evidence="3" key="1">
    <citation type="submission" date="2017-02" db="UniProtKB">
        <authorList>
            <consortium name="WormBaseParasite"/>
        </authorList>
    </citation>
    <scope>IDENTIFICATION</scope>
</reference>
<dbReference type="Gene3D" id="2.130.10.10">
    <property type="entry name" value="YVTN repeat-like/Quinoprotein amine dehydrogenase"/>
    <property type="match status" value="1"/>
</dbReference>
<dbReference type="Proteomes" id="UP000038045">
    <property type="component" value="Unplaced"/>
</dbReference>
<dbReference type="GO" id="GO:0004535">
    <property type="term" value="F:poly(A)-specific ribonuclease activity"/>
    <property type="evidence" value="ECO:0007669"/>
    <property type="project" value="TreeGrafter"/>
</dbReference>
<proteinExistence type="predicted"/>
<dbReference type="Pfam" id="PF20770">
    <property type="entry name" value="PAN2_N"/>
    <property type="match status" value="1"/>
</dbReference>